<gene>
    <name evidence="3" type="ORF">B9G99_09115</name>
</gene>
<protein>
    <recommendedName>
        <fullName evidence="2">DUF306 domain-containing protein</fullName>
    </recommendedName>
</protein>
<reference evidence="3 4" key="1">
    <citation type="journal article" date="2017" name="Int. J. Syst. Evol. Microbiol.">
        <title>Kushneria konosiri sp. nov., isolated from the Korean salt-fermented seafood Daemi-jeot.</title>
        <authorList>
            <person name="Yun J.H."/>
            <person name="Park S.K."/>
            <person name="Lee J.Y."/>
            <person name="Jung M.J."/>
            <person name="Bae J.W."/>
        </authorList>
    </citation>
    <scope>NUCLEOTIDE SEQUENCE [LARGE SCALE GENOMIC DNA]</scope>
    <source>
        <strain evidence="3 4">X49</strain>
    </source>
</reference>
<dbReference type="AlphaFoldDB" id="A0A2Z2H6L9"/>
<keyword evidence="4" id="KW-1185">Reference proteome</keyword>
<feature type="compositionally biased region" description="Polar residues" evidence="1">
    <location>
        <begin position="164"/>
        <end position="174"/>
    </location>
</feature>
<evidence type="ECO:0000259" key="2">
    <source>
        <dbReference type="Pfam" id="PF03724"/>
    </source>
</evidence>
<dbReference type="EMBL" id="CP021323">
    <property type="protein sequence ID" value="ARS53025.1"/>
    <property type="molecule type" value="Genomic_DNA"/>
</dbReference>
<evidence type="ECO:0000313" key="4">
    <source>
        <dbReference type="Proteomes" id="UP000250025"/>
    </source>
</evidence>
<feature type="domain" description="DUF306" evidence="2">
    <location>
        <begin position="72"/>
        <end position="143"/>
    </location>
</feature>
<dbReference type="KEGG" id="kus:B9G99_09115"/>
<feature type="region of interest" description="Disordered" evidence="1">
    <location>
        <begin position="152"/>
        <end position="235"/>
    </location>
</feature>
<feature type="compositionally biased region" description="Basic and acidic residues" evidence="1">
    <location>
        <begin position="181"/>
        <end position="191"/>
    </location>
</feature>
<accession>A0A2Z2H6L9</accession>
<dbReference type="Pfam" id="PF03724">
    <property type="entry name" value="META"/>
    <property type="match status" value="1"/>
</dbReference>
<dbReference type="Gene3D" id="2.40.128.270">
    <property type="match status" value="1"/>
</dbReference>
<sequence length="615" mass="65519">MCRYFHQTERLPGTGSMINATGVSMRHAFRPTLTTLALATLMAGCASSGSSSSGYYATALTNISGAKVNLTGNRLDAWVGCNHLSATAQPDDTRLEVGDIASTRMACQPGDDRREQVLAEFLKRGPKLDKTGDMWLLRDNVHAVVVHTNSDPQLTHASFGPNPASRSADASATESALAMDRAIERETREQAVRQPASVQKPEVAAARASEPSVKPATAAPEQPKARTVASRPVEPRPSLEFYSQVDAGAPVTHARARAIAPAPTHAVAQAPAAEPIRTAPERAPIGVSNEIRTGDTVAPAPARTVAQAPAVEPIHTAPERAPIGVSNEILTGDTVAPASARTIAQAPAVEPIRTAPEQAPIGVSNEIRTGDTVAPAPTRTIAQAPAAEPINTASEREPVALNDEIHTGNVVARTAPAAVQQAPAQSAPVQVAQSRPAPRGATTMALAPQEAVQASRLEQFETPTLAQQSPRLDLWQQMGADSWQLAPQHSPQENAPWQPAVETSRLAWFASLLKGDTADQLPDMTVTAPREIRSYAVRESNQWVLYSGEPINQAQEKVLSDEQHQKKSAPELTDRDTLKDKSIITTSRLDESALERGVRATTARALNWLSARWQA</sequence>
<dbReference type="InterPro" id="IPR005184">
    <property type="entry name" value="DUF306_Meta_HslJ"/>
</dbReference>
<evidence type="ECO:0000256" key="1">
    <source>
        <dbReference type="SAM" id="MobiDB-lite"/>
    </source>
</evidence>
<dbReference type="InterPro" id="IPR038670">
    <property type="entry name" value="HslJ-like_sf"/>
</dbReference>
<evidence type="ECO:0000313" key="3">
    <source>
        <dbReference type="EMBL" id="ARS53025.1"/>
    </source>
</evidence>
<proteinExistence type="predicted"/>
<name>A0A2Z2H6L9_9GAMM</name>
<organism evidence="3 4">
    <name type="scientific">Kushneria konosiri</name>
    <dbReference type="NCBI Taxonomy" id="698828"/>
    <lineage>
        <taxon>Bacteria</taxon>
        <taxon>Pseudomonadati</taxon>
        <taxon>Pseudomonadota</taxon>
        <taxon>Gammaproteobacteria</taxon>
        <taxon>Oceanospirillales</taxon>
        <taxon>Halomonadaceae</taxon>
        <taxon>Kushneria</taxon>
    </lineage>
</organism>
<dbReference type="Proteomes" id="UP000250025">
    <property type="component" value="Chromosome"/>
</dbReference>